<dbReference type="HOGENOM" id="CLU_1277058_0_0_11"/>
<dbReference type="AlphaFoldDB" id="B5HVF7"/>
<organism evidence="1 2">
    <name type="scientific">Streptomyces sviceus (strain ATCC 29083 / DSM 924 / JCM 4929 / NBRC 13980 / NCIMB 11184 / NRRL 5439 / UC 5370)</name>
    <dbReference type="NCBI Taxonomy" id="463191"/>
    <lineage>
        <taxon>Bacteria</taxon>
        <taxon>Bacillati</taxon>
        <taxon>Actinomycetota</taxon>
        <taxon>Actinomycetes</taxon>
        <taxon>Kitasatosporales</taxon>
        <taxon>Streptomycetaceae</taxon>
        <taxon>Streptomyces</taxon>
    </lineage>
</organism>
<name>B5HVF7_STRX2</name>
<sequence>MRERSGPVPYFLGFFRLPFLLALAPATPVLPGAPLPLTCTRVVLAAALVLPAAFRSACSAADSDDGCQGTAAELERLAEQPVLDSAPAHASAPANYRGVGVTTGCDDDSSGAPWLHADRLYAFPGEPDDVITYYVKAAAAAGWKFEEDPASGAPPATVEGACWTRTEQGRHLLLDVDLRPQGFSPEPEPAPEVGAGLAYSVSVGTERDGGQATCWH</sequence>
<evidence type="ECO:0000313" key="1">
    <source>
        <dbReference type="EMBL" id="EDY56812.1"/>
    </source>
</evidence>
<protein>
    <submittedName>
        <fullName evidence="1">Uncharacterized protein</fullName>
    </submittedName>
</protein>
<gene>
    <name evidence="1" type="ORF">SSEG_03392</name>
</gene>
<evidence type="ECO:0000313" key="2">
    <source>
        <dbReference type="Proteomes" id="UP000002785"/>
    </source>
</evidence>
<keyword evidence="2" id="KW-1185">Reference proteome</keyword>
<dbReference type="Proteomes" id="UP000002785">
    <property type="component" value="Chromosome"/>
</dbReference>
<accession>B5HVF7</accession>
<dbReference type="EMBL" id="CM000951">
    <property type="protein sequence ID" value="EDY56812.1"/>
    <property type="molecule type" value="Genomic_DNA"/>
</dbReference>
<reference evidence="1" key="1">
    <citation type="submission" date="2009-10" db="EMBL/GenBank/DDBJ databases">
        <title>The genome sequence of Streptomyces sviceus strain ATCC 29083.</title>
        <authorList>
            <consortium name="The Broad Institute Genome Sequencing Platform"/>
            <consortium name="Broad Institute Microbial Sequencing Center"/>
            <person name="Fischbach M."/>
            <person name="Godfrey P."/>
            <person name="Ward D."/>
            <person name="Young S."/>
            <person name="Zeng Q."/>
            <person name="Koehrsen M."/>
            <person name="Alvarado L."/>
            <person name="Berlin A.M."/>
            <person name="Bochicchio J."/>
            <person name="Borenstein D."/>
            <person name="Chapman S.B."/>
            <person name="Chen Z."/>
            <person name="Engels R."/>
            <person name="Freedman E."/>
            <person name="Gellesch M."/>
            <person name="Goldberg J."/>
            <person name="Griggs A."/>
            <person name="Gujja S."/>
            <person name="Heilman E.R."/>
            <person name="Heiman D.I."/>
            <person name="Hepburn T.A."/>
            <person name="Howarth C."/>
            <person name="Jen D."/>
            <person name="Larson L."/>
            <person name="Lewis B."/>
            <person name="Mehta T."/>
            <person name="Park D."/>
            <person name="Pearson M."/>
            <person name="Richards J."/>
            <person name="Roberts A."/>
            <person name="Saif S."/>
            <person name="Shea T.D."/>
            <person name="Shenoy N."/>
            <person name="Sisk P."/>
            <person name="Stolte C."/>
            <person name="Sykes S.N."/>
            <person name="Thomson T."/>
            <person name="Walk T."/>
            <person name="White J."/>
            <person name="Yandava C."/>
            <person name="Straight P."/>
            <person name="Clardy J."/>
            <person name="Hung D."/>
            <person name="Kolter R."/>
            <person name="Mekalanos J."/>
            <person name="Walker S."/>
            <person name="Walsh C.T."/>
            <person name="Wieland-Brown L.C."/>
            <person name="Haas B."/>
            <person name="Nusbaum C."/>
            <person name="Birren B."/>
        </authorList>
    </citation>
    <scope>NUCLEOTIDE SEQUENCE [LARGE SCALE GENOMIC DNA]</scope>
    <source>
        <strain evidence="1">ATCC 29083</strain>
    </source>
</reference>
<proteinExistence type="predicted"/>